<dbReference type="Pfam" id="PF00698">
    <property type="entry name" value="Acyl_transf_1"/>
    <property type="match status" value="1"/>
</dbReference>
<dbReference type="PROSITE" id="PS52019">
    <property type="entry name" value="PKS_MFAS_DH"/>
    <property type="match status" value="1"/>
</dbReference>
<accession>A0A446B7J3</accession>
<dbReference type="PROSITE" id="PS00606">
    <property type="entry name" value="KS3_1"/>
    <property type="match status" value="1"/>
</dbReference>
<dbReference type="InterPro" id="IPR014031">
    <property type="entry name" value="Ketoacyl_synth_C"/>
</dbReference>
<dbReference type="InterPro" id="IPR029058">
    <property type="entry name" value="AB_hydrolase_fold"/>
</dbReference>
<dbReference type="Gene3D" id="3.40.366.10">
    <property type="entry name" value="Malonyl-Coenzyme A Acyl Carrier Protein, domain 2"/>
    <property type="match status" value="2"/>
</dbReference>
<dbReference type="InterPro" id="IPR016036">
    <property type="entry name" value="Malonyl_transacylase_ACP-bd"/>
</dbReference>
<evidence type="ECO:0000256" key="1">
    <source>
        <dbReference type="ARBA" id="ARBA00022450"/>
    </source>
</evidence>
<dbReference type="SUPFAM" id="SSF53901">
    <property type="entry name" value="Thiolase-like"/>
    <property type="match status" value="1"/>
</dbReference>
<dbReference type="InterPro" id="IPR030918">
    <property type="entry name" value="PT_fungal_PKS"/>
</dbReference>
<feature type="domain" description="Ketosynthase family 3 (KS3)" evidence="8">
    <location>
        <begin position="380"/>
        <end position="812"/>
    </location>
</feature>
<protein>
    <submittedName>
        <fullName evidence="10">Db03fc10-9a10-4751-883f-675b379a3790</fullName>
    </submittedName>
</protein>
<feature type="region of interest" description="Disordered" evidence="6">
    <location>
        <begin position="1613"/>
        <end position="1653"/>
    </location>
</feature>
<dbReference type="Gene3D" id="3.10.129.110">
    <property type="entry name" value="Polyketide synthase dehydratase"/>
    <property type="match status" value="1"/>
</dbReference>
<proteinExistence type="predicted"/>
<dbReference type="SUPFAM" id="SSF55048">
    <property type="entry name" value="Probable ACP-binding domain of malonyl-CoA ACP transacylase"/>
    <property type="match status" value="1"/>
</dbReference>
<organism evidence="10 11">
    <name type="scientific">Thermothielavioides terrestris</name>
    <dbReference type="NCBI Taxonomy" id="2587410"/>
    <lineage>
        <taxon>Eukaryota</taxon>
        <taxon>Fungi</taxon>
        <taxon>Dikarya</taxon>
        <taxon>Ascomycota</taxon>
        <taxon>Pezizomycotina</taxon>
        <taxon>Sordariomycetes</taxon>
        <taxon>Sordariomycetidae</taxon>
        <taxon>Sordariales</taxon>
        <taxon>Chaetomiaceae</taxon>
        <taxon>Thermothielavioides</taxon>
    </lineage>
</organism>
<feature type="compositionally biased region" description="Low complexity" evidence="6">
    <location>
        <begin position="1623"/>
        <end position="1643"/>
    </location>
</feature>
<dbReference type="EMBL" id="OUUZ01000001">
    <property type="protein sequence ID" value="SPQ18427.1"/>
    <property type="molecule type" value="Genomic_DNA"/>
</dbReference>
<dbReference type="SUPFAM" id="SSF52151">
    <property type="entry name" value="FabD/lysophospholipase-like"/>
    <property type="match status" value="1"/>
</dbReference>
<dbReference type="SMART" id="SM00825">
    <property type="entry name" value="PKS_KS"/>
    <property type="match status" value="1"/>
</dbReference>
<keyword evidence="3" id="KW-0808">Transferase</keyword>
<dbReference type="InterPro" id="IPR001227">
    <property type="entry name" value="Ac_transferase_dom_sf"/>
</dbReference>
<dbReference type="Proteomes" id="UP000289323">
    <property type="component" value="Unassembled WGS sequence"/>
</dbReference>
<dbReference type="GO" id="GO:0044550">
    <property type="term" value="P:secondary metabolite biosynthetic process"/>
    <property type="evidence" value="ECO:0007669"/>
    <property type="project" value="TreeGrafter"/>
</dbReference>
<dbReference type="InterPro" id="IPR014030">
    <property type="entry name" value="Ketoacyl_synth_N"/>
</dbReference>
<dbReference type="PROSITE" id="PS52004">
    <property type="entry name" value="KS3_2"/>
    <property type="match status" value="1"/>
</dbReference>
<dbReference type="CDD" id="cd00833">
    <property type="entry name" value="PKS"/>
    <property type="match status" value="1"/>
</dbReference>
<dbReference type="InterPro" id="IPR020841">
    <property type="entry name" value="PKS_Beta-ketoAc_synthase_dom"/>
</dbReference>
<dbReference type="SMART" id="SM00827">
    <property type="entry name" value="PKS_AT"/>
    <property type="match status" value="1"/>
</dbReference>
<dbReference type="InterPro" id="IPR050091">
    <property type="entry name" value="PKS_NRPS_Biosynth_Enz"/>
</dbReference>
<evidence type="ECO:0000256" key="5">
    <source>
        <dbReference type="PROSITE-ProRule" id="PRU01363"/>
    </source>
</evidence>
<dbReference type="InterPro" id="IPR049900">
    <property type="entry name" value="PKS_mFAS_DH"/>
</dbReference>
<evidence type="ECO:0000256" key="6">
    <source>
        <dbReference type="SAM" id="MobiDB-lite"/>
    </source>
</evidence>
<name>A0A446B7J3_9PEZI</name>
<dbReference type="SUPFAM" id="SSF53474">
    <property type="entry name" value="alpha/beta-Hydrolases"/>
    <property type="match status" value="1"/>
</dbReference>
<feature type="region of interest" description="Disordered" evidence="6">
    <location>
        <begin position="1750"/>
        <end position="1786"/>
    </location>
</feature>
<feature type="domain" description="Carrier" evidence="7">
    <location>
        <begin position="1654"/>
        <end position="1728"/>
    </location>
</feature>
<dbReference type="InterPro" id="IPR009081">
    <property type="entry name" value="PP-bd_ACP"/>
</dbReference>
<dbReference type="InterPro" id="IPR032088">
    <property type="entry name" value="SAT"/>
</dbReference>
<keyword evidence="4" id="KW-0511">Multifunctional enzyme</keyword>
<dbReference type="PANTHER" id="PTHR43775">
    <property type="entry name" value="FATTY ACID SYNTHASE"/>
    <property type="match status" value="1"/>
</dbReference>
<evidence type="ECO:0000259" key="7">
    <source>
        <dbReference type="PROSITE" id="PS50075"/>
    </source>
</evidence>
<dbReference type="NCBIfam" id="TIGR04532">
    <property type="entry name" value="PT_fungal_PKS"/>
    <property type="match status" value="1"/>
</dbReference>
<evidence type="ECO:0000313" key="11">
    <source>
        <dbReference type="Proteomes" id="UP000289323"/>
    </source>
</evidence>
<dbReference type="Pfam" id="PF02801">
    <property type="entry name" value="Ketoacyl-synt_C"/>
    <property type="match status" value="1"/>
</dbReference>
<evidence type="ECO:0000313" key="10">
    <source>
        <dbReference type="EMBL" id="SPQ18427.1"/>
    </source>
</evidence>
<dbReference type="GO" id="GO:0004312">
    <property type="term" value="F:fatty acid synthase activity"/>
    <property type="evidence" value="ECO:0007669"/>
    <property type="project" value="TreeGrafter"/>
</dbReference>
<evidence type="ECO:0000256" key="3">
    <source>
        <dbReference type="ARBA" id="ARBA00022679"/>
    </source>
</evidence>
<dbReference type="InterPro" id="IPR036736">
    <property type="entry name" value="ACP-like_sf"/>
</dbReference>
<dbReference type="FunFam" id="3.40.50.1820:FF:000116">
    <property type="entry name" value="Sterigmatocystin biosynthesis polyketide synthase"/>
    <property type="match status" value="1"/>
</dbReference>
<feature type="compositionally biased region" description="Low complexity" evidence="6">
    <location>
        <begin position="1762"/>
        <end position="1786"/>
    </location>
</feature>
<feature type="active site" description="Proton donor; for dehydratase activity" evidence="5">
    <location>
        <position position="1513"/>
    </location>
</feature>
<dbReference type="Pfam" id="PF00975">
    <property type="entry name" value="Thioesterase"/>
    <property type="match status" value="1"/>
</dbReference>
<dbReference type="Pfam" id="PF14765">
    <property type="entry name" value="PS-DH"/>
    <property type="match status" value="1"/>
</dbReference>
<dbReference type="SUPFAM" id="SSF47336">
    <property type="entry name" value="ACP-like"/>
    <property type="match status" value="1"/>
</dbReference>
<gene>
    <name evidence="10" type="ORF">TT172_LOCUS846</name>
</gene>
<reference evidence="10 11" key="1">
    <citation type="submission" date="2018-04" db="EMBL/GenBank/DDBJ databases">
        <authorList>
            <person name="Huttner S."/>
            <person name="Dainat J."/>
        </authorList>
    </citation>
    <scope>NUCLEOTIDE SEQUENCE [LARGE SCALE GENOMIC DNA]</scope>
</reference>
<keyword evidence="1" id="KW-0596">Phosphopantetheine</keyword>
<feature type="active site" description="Proton acceptor; for dehydratase activity" evidence="5">
    <location>
        <position position="1323"/>
    </location>
</feature>
<dbReference type="InterPro" id="IPR049551">
    <property type="entry name" value="PKS_DH_C"/>
</dbReference>
<dbReference type="Gene3D" id="1.10.1200.10">
    <property type="entry name" value="ACP-like"/>
    <property type="match status" value="1"/>
</dbReference>
<sequence length="2057" mass="223005">MTVQDQIVLFGDLTCDYVSGLRSLVPVRDNPLLTSFFERVAFGLRQEIGLLTTSEQAKFVGFTTFQELLAGVQQVSSRHPALEKALACTYQLACFIKYHTAPGRTYPAPQDTWLVGLCTGLLSAAPVSCCQSITDLIPLAAHTVLVAFRAGLCVGEVRNRIEPQPQTGPPASWSVLIPNSGGEDPGPVIGRYNEEKGLPATSAAYISSYANTSFTLSGPPTSLHDLLNSGYLPSKRSCSIPIYAPYHAPHLYGQKDVEAIVAPTLRSEFHSYRRQFRVISTADGKETEAATFGEVLEHALKGILREPIRLDRVVSSLGQALRDSGRGGIVLPIATLMGQSFAGALQKHSQSAVAVDPSMNFAAAVDDSGDGSSTSGHLGSAKLAIIGYSGRYPDASNNDEFWQLLYEGRDVASITPETRWSAAHVDPTLKRKNTMGTPYGCWLKDPGLFDANFFMISPREAPQIDPAQRLALMTAYEAMEFAGFVPNSSPSTRPDRIGVFYGTTSNDWGETNSSQDVDTYYIPGSCRAFIPGRQNFFYKFSGPSYSIDTACSSSLAALHLACNSLLRGDIDTAFCGGTNVLTNPDITAGLDRGHFLSRTGNCKTFDNDADGYCRGEGVCTLIIKRLEDAKADNDPICAVILGAYTNHSAEAESITRPHVGAQKAIFEKVLTSAAVDPYSVGYVEMHGTGTQAGDAREMKSVLSVFAPPEARPRTDEERLFLGSAKANVGHGESVSGVIALIKALMMMEKDTIPPHCGIKNKINSGFPTDLQQRNVHIAMKPTPWPRPEGGVRRIMVNNFSAAGGNSSVLIEDAPVIPKPCERDPRSAHVVAVSAKSSTALLANIKSLLKYLDEAKPALPSLSYTTTARRMHHPYRVMASGSELADIRAALQNKLDLPRTQQKSRAVQRVAFAFTGQGSQYVGMGRELLRFSTFRQDIDRYDAISQALGFPSITPLINPQSDGDIAELPPLLVQVGTTCIQMAMARLWRSWGVEPCAVVGHSLGEYAALNVAGVLSEADTIFLVGKRAQLLQENVPANTHAMLAVSTSVDKIHDICKGLEYEIACINAPTETVLSGTAGQIELALQRVATTTALRKTKLQVPFAFHSSQMQPILEEFRLAARAVKFQEPKIPIISPLLGQTLSSSEPFGTEYLARHCRETVNFVGGLESAKKSGLQESTIWIEIGAHPVVSGLLRGNLGSATVTLPTLQRGKDTWKTLTAGLTTLYESGVDVRWAEYHRDFSASLSVLRLPSYNWTLKNYWMQYVNDWSLYKGDARFLQAAPEKGLSTTCVHRLVEEKKDGNRVLLIGEADVLRDDVDPLVRGHRVNNVPLVTPSVYAEMALVLGEYLRKQQPQLAGAMVDLQHMDVQRPFATKSKGKGPQLLQCHISLNCGTLEAAVEFWSVTPEGAKLVRHALATLTFPDKAQAHAEARQRAGPILARMDAVAARLHADDRVQKLTGKTGYHLVSSLASYDPAYMGVSAVLLDSANREAVATVKFDNPPAAGDYYVNPYLIDNFGQPALFIMNANDQADLSREVFVNHGWTSLHFYKPVSVHSTYRSHVKMEGPSEDGMYRGDMIVFDGDNDVVALFKGIKAQSVPRRLMDYIVHMRDDTKSGSPAGGTLHAGTPAPASSSVPGAAAAVASEETQESGEGKQTVPWSAALKIIAEESGVPVAELRPEATFADLGVDSLLSLLCASRFREELGLHYESSIFLEYPTLGALEQFWKQGAPESKALGGGDAVLKSMFADSQITSSDSSSEEDQSPQTSSPSAEPVSSSASSDIGSDPSSEIAATSLLLQGNPALPTTTKTLFLLPDGSGSCSSYAGIPRIHPSVAVVGVNCPFMKTPEAYTCGIEPVADAYIREIRRRQPRGPYALGGWSVGGIFAYHVAQQLVAAGEEVTELVLIDCPVPRGLDHLPRRYYEYCRDIGLLGTVDGQKKRTPPAWLVPHFEACVNSLHDYHAKPFTPEAAAPRTQIIWACDAIDKYLEPKFERRPDDPEGLKFLTATRTDFGPGGWETLLPEPCIELAKITDSNHFSMMHGECVRRLAEIIEGFLMIGN</sequence>
<dbReference type="Pfam" id="PF16073">
    <property type="entry name" value="SAT"/>
    <property type="match status" value="1"/>
</dbReference>
<dbReference type="Gene3D" id="3.30.70.250">
    <property type="entry name" value="Malonyl-CoA ACP transacylase, ACP-binding"/>
    <property type="match status" value="1"/>
</dbReference>
<dbReference type="InterPro" id="IPR018201">
    <property type="entry name" value="Ketoacyl_synth_AS"/>
</dbReference>
<dbReference type="Pfam" id="PF22621">
    <property type="entry name" value="CurL-like_PKS_C"/>
    <property type="match status" value="1"/>
</dbReference>
<dbReference type="InterPro" id="IPR016039">
    <property type="entry name" value="Thiolase-like"/>
</dbReference>
<evidence type="ECO:0000259" key="9">
    <source>
        <dbReference type="PROSITE" id="PS52019"/>
    </source>
</evidence>
<dbReference type="FunFam" id="3.40.366.10:FF:000002">
    <property type="entry name" value="Probable polyketide synthase 2"/>
    <property type="match status" value="1"/>
</dbReference>
<dbReference type="InterPro" id="IPR001031">
    <property type="entry name" value="Thioesterase"/>
</dbReference>
<feature type="region of interest" description="C-terminal hotdog fold" evidence="5">
    <location>
        <begin position="1444"/>
        <end position="1602"/>
    </location>
</feature>
<dbReference type="GO" id="GO:0006633">
    <property type="term" value="P:fatty acid biosynthetic process"/>
    <property type="evidence" value="ECO:0007669"/>
    <property type="project" value="InterPro"/>
</dbReference>
<dbReference type="InterPro" id="IPR016035">
    <property type="entry name" value="Acyl_Trfase/lysoPLipase"/>
</dbReference>
<evidence type="ECO:0000256" key="2">
    <source>
        <dbReference type="ARBA" id="ARBA00022553"/>
    </source>
</evidence>
<evidence type="ECO:0000256" key="4">
    <source>
        <dbReference type="ARBA" id="ARBA00023268"/>
    </source>
</evidence>
<dbReference type="PANTHER" id="PTHR43775:SF40">
    <property type="entry name" value="NORSOLORINIC ACID SYNTHASE STCA"/>
    <property type="match status" value="1"/>
</dbReference>
<dbReference type="InterPro" id="IPR042104">
    <property type="entry name" value="PKS_dehydratase_sf"/>
</dbReference>
<keyword evidence="2" id="KW-0597">Phosphoprotein</keyword>
<dbReference type="FunFam" id="1.10.1200.10:FF:000011">
    <property type="entry name" value="Sterigmatocystin biosynthesis polyketide synthase"/>
    <property type="match status" value="1"/>
</dbReference>
<dbReference type="Gene3D" id="3.40.47.10">
    <property type="match status" value="1"/>
</dbReference>
<dbReference type="InterPro" id="IPR014043">
    <property type="entry name" value="Acyl_transferase_dom"/>
</dbReference>
<feature type="domain" description="PKS/mFAS DH" evidence="9">
    <location>
        <begin position="1291"/>
        <end position="1602"/>
    </location>
</feature>
<dbReference type="PROSITE" id="PS50075">
    <property type="entry name" value="CARRIER"/>
    <property type="match status" value="1"/>
</dbReference>
<dbReference type="Pfam" id="PF00109">
    <property type="entry name" value="ketoacyl-synt"/>
    <property type="match status" value="1"/>
</dbReference>
<feature type="region of interest" description="N-terminal hotdog fold" evidence="5">
    <location>
        <begin position="1291"/>
        <end position="1424"/>
    </location>
</feature>
<dbReference type="Gene3D" id="3.40.50.1820">
    <property type="entry name" value="alpha/beta hydrolase"/>
    <property type="match status" value="1"/>
</dbReference>
<dbReference type="GO" id="GO:0004315">
    <property type="term" value="F:3-oxoacyl-[acyl-carrier-protein] synthase activity"/>
    <property type="evidence" value="ECO:0007669"/>
    <property type="project" value="InterPro"/>
</dbReference>
<dbReference type="Gene3D" id="3.30.70.3290">
    <property type="match status" value="1"/>
</dbReference>
<evidence type="ECO:0000259" key="8">
    <source>
        <dbReference type="PROSITE" id="PS52004"/>
    </source>
</evidence>
<dbReference type="Pfam" id="PF00550">
    <property type="entry name" value="PP-binding"/>
    <property type="match status" value="1"/>
</dbReference>